<protein>
    <submittedName>
        <fullName evidence="2">Uncharacterized protein</fullName>
    </submittedName>
</protein>
<feature type="transmembrane region" description="Helical" evidence="1">
    <location>
        <begin position="101"/>
        <end position="126"/>
    </location>
</feature>
<keyword evidence="1" id="KW-0472">Membrane</keyword>
<dbReference type="Pfam" id="PF20108">
    <property type="entry name" value="DUF6498"/>
    <property type="match status" value="1"/>
</dbReference>
<keyword evidence="1" id="KW-0812">Transmembrane</keyword>
<name>A0A202E688_9EURY</name>
<evidence type="ECO:0000313" key="2">
    <source>
        <dbReference type="EMBL" id="OVE83688.1"/>
    </source>
</evidence>
<feature type="transmembrane region" description="Helical" evidence="1">
    <location>
        <begin position="178"/>
        <end position="202"/>
    </location>
</feature>
<accession>A0A202E688</accession>
<dbReference type="RefSeq" id="WP_087715181.1">
    <property type="nucleotide sequence ID" value="NZ_MWPH01000003.1"/>
</dbReference>
<keyword evidence="3" id="KW-1185">Reference proteome</keyword>
<dbReference type="OrthoDB" id="169315at2157"/>
<proteinExistence type="predicted"/>
<evidence type="ECO:0000313" key="3">
    <source>
        <dbReference type="Proteomes" id="UP000196084"/>
    </source>
</evidence>
<organism evidence="2 3">
    <name type="scientific">Natronolimnobius baerhuensis</name>
    <dbReference type="NCBI Taxonomy" id="253108"/>
    <lineage>
        <taxon>Archaea</taxon>
        <taxon>Methanobacteriati</taxon>
        <taxon>Methanobacteriota</taxon>
        <taxon>Stenosarchaea group</taxon>
        <taxon>Halobacteria</taxon>
        <taxon>Halobacteriales</taxon>
        <taxon>Natrialbaceae</taxon>
        <taxon>Natronolimnobius</taxon>
    </lineage>
</organism>
<feature type="transmembrane region" description="Helical" evidence="1">
    <location>
        <begin position="426"/>
        <end position="447"/>
    </location>
</feature>
<feature type="transmembrane region" description="Helical" evidence="1">
    <location>
        <begin position="303"/>
        <end position="325"/>
    </location>
</feature>
<evidence type="ECO:0000256" key="1">
    <source>
        <dbReference type="SAM" id="Phobius"/>
    </source>
</evidence>
<dbReference type="InterPro" id="IPR045466">
    <property type="entry name" value="DUF6498"/>
</dbReference>
<feature type="transmembrane region" description="Helical" evidence="1">
    <location>
        <begin position="272"/>
        <end position="296"/>
    </location>
</feature>
<sequence>MPLRPPNRTSGSTAFLPIFLANLVPLVGVLWFGWQSGTLVFIYGLEIVLSLVLAAGKALFAQRPPPTDGSGVISVSEARLVNKRGSVQPSHRLPPIPLRNVPFALGVSFLVGAYAIMLVAVVAIVVDDAAQLTQTGVLLSVLALCGGQLLETKREYFGRRAYERVSPHAVIEPPARQLFVVVFVLAFLGLPVGSTATLAAVVCVKVLVEWSTIRATRADAETNRFVDRFAEWLSGSPADQARRDTRVRVPSTPPSERVRTDRTAVALEGVLLALWGTGAYLPFVGVGWFFILLVVVAWADSILLFWLGVVAFGLLLVAIVAIQFVRYDLVYGTLEYQRRGDSLVAYDWLVDEPQWTAPVEDLRDAAVVTDRFADRVLGTRTIRVTTGWGTQEQERRLGPVSEPERLVDMTAVPISTTDLEPINRPLAAGAVVLAVGIVLTVPAVIVAPSVDIGAHLETLWLVPFALVVPWKLWKQACPEPA</sequence>
<dbReference type="EMBL" id="MWPH01000003">
    <property type="protein sequence ID" value="OVE83688.1"/>
    <property type="molecule type" value="Genomic_DNA"/>
</dbReference>
<feature type="transmembrane region" description="Helical" evidence="1">
    <location>
        <begin position="12"/>
        <end position="34"/>
    </location>
</feature>
<comment type="caution">
    <text evidence="2">The sequence shown here is derived from an EMBL/GenBank/DDBJ whole genome shotgun (WGS) entry which is preliminary data.</text>
</comment>
<keyword evidence="1" id="KW-1133">Transmembrane helix</keyword>
<dbReference type="Proteomes" id="UP000196084">
    <property type="component" value="Unassembled WGS sequence"/>
</dbReference>
<reference evidence="2 3" key="1">
    <citation type="submission" date="2017-02" db="EMBL/GenBank/DDBJ databases">
        <title>Natronthermophilus aegyptiacus gen. nov.,sp. nov., an aerobic, extremely halophilic alkalithermophilic archaeon isolated from the athalassohaline Wadi An Natrun, Egypt.</title>
        <authorList>
            <person name="Zhao B."/>
        </authorList>
    </citation>
    <scope>NUCLEOTIDE SEQUENCE [LARGE SCALE GENOMIC DNA]</scope>
    <source>
        <strain evidence="2 3">CGMCC 1.3597</strain>
    </source>
</reference>
<dbReference type="AlphaFoldDB" id="A0A202E688"/>
<feature type="transmembrane region" description="Helical" evidence="1">
    <location>
        <begin position="40"/>
        <end position="60"/>
    </location>
</feature>
<gene>
    <name evidence="2" type="ORF">B2G88_14770</name>
</gene>